<dbReference type="SUPFAM" id="SSF51735">
    <property type="entry name" value="NAD(P)-binding Rossmann-fold domains"/>
    <property type="match status" value="1"/>
</dbReference>
<dbReference type="InterPro" id="IPR036291">
    <property type="entry name" value="NAD(P)-bd_dom_sf"/>
</dbReference>
<dbReference type="OrthoDB" id="9974981at2759"/>
<gene>
    <name evidence="4" type="ORF">DMC30DRAFT_346165</name>
</gene>
<dbReference type="Proteomes" id="UP000311382">
    <property type="component" value="Unassembled WGS sequence"/>
</dbReference>
<accession>A0A5C5G8D1</accession>
<evidence type="ECO:0000259" key="3">
    <source>
        <dbReference type="Pfam" id="PF05368"/>
    </source>
</evidence>
<keyword evidence="5" id="KW-1185">Reference proteome</keyword>
<name>A0A5C5G8D1_9BASI</name>
<dbReference type="PANTHER" id="PTHR47706">
    <property type="entry name" value="NMRA-LIKE FAMILY PROTEIN"/>
    <property type="match status" value="1"/>
</dbReference>
<dbReference type="GO" id="GO:0016491">
    <property type="term" value="F:oxidoreductase activity"/>
    <property type="evidence" value="ECO:0007669"/>
    <property type="project" value="UniProtKB-KW"/>
</dbReference>
<keyword evidence="1" id="KW-0521">NADP</keyword>
<feature type="domain" description="NmrA-like" evidence="3">
    <location>
        <begin position="6"/>
        <end position="272"/>
    </location>
</feature>
<dbReference type="AlphaFoldDB" id="A0A5C5G8D1"/>
<evidence type="ECO:0000313" key="5">
    <source>
        <dbReference type="Proteomes" id="UP000311382"/>
    </source>
</evidence>
<evidence type="ECO:0000256" key="1">
    <source>
        <dbReference type="ARBA" id="ARBA00022857"/>
    </source>
</evidence>
<proteinExistence type="predicted"/>
<dbReference type="Pfam" id="PF05368">
    <property type="entry name" value="NmrA"/>
    <property type="match status" value="1"/>
</dbReference>
<dbReference type="PANTHER" id="PTHR47706:SF9">
    <property type="entry name" value="NMRA-LIKE DOMAIN-CONTAINING PROTEIN-RELATED"/>
    <property type="match status" value="1"/>
</dbReference>
<sequence>MPDSFDTIALFGAAGQIGSALLDALLSPSVPDYHPRVKVFYQRSESDKYSERVREHDRVERVEVRDFQDVERLAEALRGVDAVVSALNGPAISAQYALLDAADKAGVKRFLPSEFGHHHLYRAPGDKGARLHPMWDDKERFKEHLQLHPAMMSGRMSFTFVGCGDFCSSLSLGLTRHVIRVADDQPRETYWCAYAQQPPPERYVLPCVGDGDAEADFTKISDLAQYVAALLSRPSTSHNASLSFISDTLSQHRMADLLRSASGRPVDVDAFSEADAHGYIARPDEAPERCGASSGFPVEFWMMVKLAQGQGRFRRHPSQVHNALFPEVKPTPFADWLAQTVRAT</sequence>
<dbReference type="InterPro" id="IPR051609">
    <property type="entry name" value="NmrA/Isoflavone_reductase-like"/>
</dbReference>
<dbReference type="Gene3D" id="3.90.25.10">
    <property type="entry name" value="UDP-galactose 4-epimerase, domain 1"/>
    <property type="match status" value="1"/>
</dbReference>
<dbReference type="Gene3D" id="3.40.50.720">
    <property type="entry name" value="NAD(P)-binding Rossmann-like Domain"/>
    <property type="match status" value="1"/>
</dbReference>
<protein>
    <recommendedName>
        <fullName evidence="3">NmrA-like domain-containing protein</fullName>
    </recommendedName>
</protein>
<comment type="caution">
    <text evidence="4">The sequence shown here is derived from an EMBL/GenBank/DDBJ whole genome shotgun (WGS) entry which is preliminary data.</text>
</comment>
<keyword evidence="2" id="KW-0560">Oxidoreductase</keyword>
<dbReference type="EMBL" id="SOZI01000004">
    <property type="protein sequence ID" value="TNY24161.1"/>
    <property type="molecule type" value="Genomic_DNA"/>
</dbReference>
<evidence type="ECO:0000313" key="4">
    <source>
        <dbReference type="EMBL" id="TNY24161.1"/>
    </source>
</evidence>
<organism evidence="4 5">
    <name type="scientific">Rhodotorula diobovata</name>
    <dbReference type="NCBI Taxonomy" id="5288"/>
    <lineage>
        <taxon>Eukaryota</taxon>
        <taxon>Fungi</taxon>
        <taxon>Dikarya</taxon>
        <taxon>Basidiomycota</taxon>
        <taxon>Pucciniomycotina</taxon>
        <taxon>Microbotryomycetes</taxon>
        <taxon>Sporidiobolales</taxon>
        <taxon>Sporidiobolaceae</taxon>
        <taxon>Rhodotorula</taxon>
    </lineage>
</organism>
<dbReference type="STRING" id="5288.A0A5C5G8D1"/>
<evidence type="ECO:0000256" key="2">
    <source>
        <dbReference type="ARBA" id="ARBA00023002"/>
    </source>
</evidence>
<reference evidence="4 5" key="1">
    <citation type="submission" date="2019-03" db="EMBL/GenBank/DDBJ databases">
        <title>Rhodosporidium diobovatum UCD-FST 08-225 genome sequencing, assembly, and annotation.</title>
        <authorList>
            <person name="Fakankun I.U."/>
            <person name="Fristensky B."/>
            <person name="Levin D.B."/>
        </authorList>
    </citation>
    <scope>NUCLEOTIDE SEQUENCE [LARGE SCALE GENOMIC DNA]</scope>
    <source>
        <strain evidence="4 5">UCD-FST 08-225</strain>
    </source>
</reference>
<dbReference type="InterPro" id="IPR008030">
    <property type="entry name" value="NmrA-like"/>
</dbReference>